<evidence type="ECO:0000313" key="2">
    <source>
        <dbReference type="Proteomes" id="UP000062645"/>
    </source>
</evidence>
<name>A0A0M4T0V5_9NOSO</name>
<dbReference type="STRING" id="224013.ACX27_27315"/>
<keyword evidence="2" id="KW-1185">Reference proteome</keyword>
<dbReference type="Proteomes" id="UP000062645">
    <property type="component" value="Chromosome"/>
</dbReference>
<proteinExistence type="predicted"/>
<reference evidence="2" key="1">
    <citation type="submission" date="2015-07" db="EMBL/GenBank/DDBJ databases">
        <title>Genome Of Nitrogen-Fixing Cyanobacterium Nostoc piscinale CENA21 From Solimoes/Amazon River Floodplain Sediments And Comparative Genomics To Uncover Biosynthetic Natural Products Potential.</title>
        <authorList>
            <person name="Leao T.F."/>
            <person name="Leao P.N."/>
            <person name="Guimaraes P.I."/>
            <person name="de Melo A.G.C."/>
            <person name="Ramos R.T.J."/>
            <person name="Silva A."/>
            <person name="Fiore M.F."/>
            <person name="Schneider M.P.C."/>
        </authorList>
    </citation>
    <scope>NUCLEOTIDE SEQUENCE [LARGE SCALE GENOMIC DNA]</scope>
    <source>
        <strain evidence="2">CENA21</strain>
    </source>
</reference>
<sequence>MSIQQVLNEIAIAHLNRKTQEELKRLQAIASAASVVAQDERVKDLRGGRDLVAVLNLQSN</sequence>
<dbReference type="EMBL" id="CP012036">
    <property type="protein sequence ID" value="ALF55721.1"/>
    <property type="molecule type" value="Genomic_DNA"/>
</dbReference>
<dbReference type="RefSeq" id="WP_062297151.1">
    <property type="nucleotide sequence ID" value="NZ_CP012036.1"/>
</dbReference>
<reference evidence="1 2" key="2">
    <citation type="journal article" date="2016" name="Genome Announc.">
        <title>Draft Genome Sequence of the N2-Fixing Cyanobacterium Nostoc piscinale CENA21, Isolated from the Brazilian Amazon Floodplain.</title>
        <authorList>
            <person name="Leao T."/>
            <person name="Guimaraes P.I."/>
            <person name="de Melo A.G."/>
            <person name="Ramos R.T."/>
            <person name="Leao P.N."/>
            <person name="Silva A."/>
            <person name="Fiore M.F."/>
            <person name="Schneider M.P."/>
        </authorList>
    </citation>
    <scope>NUCLEOTIDE SEQUENCE [LARGE SCALE GENOMIC DNA]</scope>
    <source>
        <strain evidence="1 2">CENA21</strain>
    </source>
</reference>
<organism evidence="1 2">
    <name type="scientific">Nostoc piscinale CENA21</name>
    <dbReference type="NCBI Taxonomy" id="224013"/>
    <lineage>
        <taxon>Bacteria</taxon>
        <taxon>Bacillati</taxon>
        <taxon>Cyanobacteriota</taxon>
        <taxon>Cyanophyceae</taxon>
        <taxon>Nostocales</taxon>
        <taxon>Nostocaceae</taxon>
        <taxon>Nostoc</taxon>
    </lineage>
</organism>
<accession>A0A0M4T0V5</accession>
<protein>
    <submittedName>
        <fullName evidence="1">Uncharacterized protein</fullName>
    </submittedName>
</protein>
<evidence type="ECO:0000313" key="1">
    <source>
        <dbReference type="EMBL" id="ALF55721.1"/>
    </source>
</evidence>
<dbReference type="AlphaFoldDB" id="A0A0M4T0V5"/>
<dbReference type="KEGG" id="npz:ACX27_27315"/>
<gene>
    <name evidence="1" type="ORF">ACX27_27315</name>
</gene>